<evidence type="ECO:0000313" key="3">
    <source>
        <dbReference type="Proteomes" id="UP000663570"/>
    </source>
</evidence>
<evidence type="ECO:0000256" key="1">
    <source>
        <dbReference type="SAM" id="Phobius"/>
    </source>
</evidence>
<accession>A0ABX7MEG6</accession>
<feature type="transmembrane region" description="Helical" evidence="1">
    <location>
        <begin position="142"/>
        <end position="165"/>
    </location>
</feature>
<keyword evidence="1" id="KW-0472">Membrane</keyword>
<proteinExistence type="predicted"/>
<keyword evidence="1" id="KW-0812">Transmembrane</keyword>
<feature type="transmembrane region" description="Helical" evidence="1">
    <location>
        <begin position="109"/>
        <end position="130"/>
    </location>
</feature>
<keyword evidence="1" id="KW-1133">Transmembrane helix</keyword>
<protein>
    <submittedName>
        <fullName evidence="2">DUF1345 domain-containing protein</fullName>
    </submittedName>
</protein>
<feature type="transmembrane region" description="Helical" evidence="1">
    <location>
        <begin position="38"/>
        <end position="58"/>
    </location>
</feature>
<organism evidence="2 3">
    <name type="scientific">Niveibacterium microcysteis</name>
    <dbReference type="NCBI Taxonomy" id="2811415"/>
    <lineage>
        <taxon>Bacteria</taxon>
        <taxon>Pseudomonadati</taxon>
        <taxon>Pseudomonadota</taxon>
        <taxon>Betaproteobacteria</taxon>
        <taxon>Rhodocyclales</taxon>
        <taxon>Rhodocyclaceae</taxon>
        <taxon>Niveibacterium</taxon>
    </lineage>
</organism>
<feature type="transmembrane region" description="Helical" evidence="1">
    <location>
        <begin position="223"/>
        <end position="245"/>
    </location>
</feature>
<sequence length="249" mass="27293">MAIQRNLPALPRTWKLACAATRSRLAMQLRRFALYRQILARPRLFLSALTGLLVGLTLPDSLAHHTVTRLIIAWNAGACLYLVLALKLIFSSDHVKMNQRARTQDEGRLVILTLVVIAAVVSLTSIIAELGVVKDLHGTIKYAHIALAALTIVSSWGFTQVMFAFHYAHDFYLARAQGGTGGLTFPECETPDYGDFLYFACVIGTSGQTADVSFTSRPMRRTGLLHCVLAYVFNTTVLALTINIASGLL</sequence>
<dbReference type="InterPro" id="IPR009781">
    <property type="entry name" value="DUF1345"/>
</dbReference>
<evidence type="ECO:0000313" key="2">
    <source>
        <dbReference type="EMBL" id="QSI78227.1"/>
    </source>
</evidence>
<dbReference type="Pfam" id="PF07077">
    <property type="entry name" value="DUF1345"/>
    <property type="match status" value="1"/>
</dbReference>
<gene>
    <name evidence="2" type="ORF">JY500_06220</name>
</gene>
<name>A0ABX7MEG6_9RHOO</name>
<reference evidence="2 3" key="1">
    <citation type="submission" date="2021-02" db="EMBL/GenBank/DDBJ databases">
        <title>Niveibacterium changnyeongensis HC41.</title>
        <authorList>
            <person name="Kang M."/>
        </authorList>
    </citation>
    <scope>NUCLEOTIDE SEQUENCE [LARGE SCALE GENOMIC DNA]</scope>
    <source>
        <strain evidence="2 3">HC41</strain>
    </source>
</reference>
<dbReference type="Proteomes" id="UP000663570">
    <property type="component" value="Chromosome"/>
</dbReference>
<dbReference type="EMBL" id="CP071060">
    <property type="protein sequence ID" value="QSI78227.1"/>
    <property type="molecule type" value="Genomic_DNA"/>
</dbReference>
<feature type="transmembrane region" description="Helical" evidence="1">
    <location>
        <begin position="70"/>
        <end position="89"/>
    </location>
</feature>
<keyword evidence="3" id="KW-1185">Reference proteome</keyword>